<evidence type="ECO:0000256" key="4">
    <source>
        <dbReference type="ARBA" id="ARBA00022553"/>
    </source>
</evidence>
<keyword evidence="4" id="KW-0597">Phosphoprotein</keyword>
<accession>A0A914BBR3</accession>
<feature type="region of interest" description="Disordered" evidence="8">
    <location>
        <begin position="1000"/>
        <end position="1045"/>
    </location>
</feature>
<comment type="subcellular location">
    <subcellularLocation>
        <location evidence="1">Cytoplasm</location>
    </subcellularLocation>
</comment>
<feature type="compositionally biased region" description="Basic and acidic residues" evidence="8">
    <location>
        <begin position="677"/>
        <end position="688"/>
    </location>
</feature>
<keyword evidence="12" id="KW-1185">Reference proteome</keyword>
<feature type="region of interest" description="Disordered" evidence="8">
    <location>
        <begin position="669"/>
        <end position="720"/>
    </location>
</feature>
<feature type="compositionally biased region" description="Polar residues" evidence="8">
    <location>
        <begin position="1035"/>
        <end position="1045"/>
    </location>
</feature>
<evidence type="ECO:0000256" key="1">
    <source>
        <dbReference type="ARBA" id="ARBA00004496"/>
    </source>
</evidence>
<name>A0A914BBR3_PATMI</name>
<feature type="region of interest" description="Disordered" evidence="8">
    <location>
        <begin position="365"/>
        <end position="653"/>
    </location>
</feature>
<evidence type="ECO:0000256" key="6">
    <source>
        <dbReference type="ARBA" id="ARBA00022912"/>
    </source>
</evidence>
<dbReference type="PROSITE" id="PS50056">
    <property type="entry name" value="TYR_PHOSPHATASE_2"/>
    <property type="match status" value="1"/>
</dbReference>
<sequence length="1045" mass="115663">MSQRERLEAFLQHEEHLRVLATNGEDGFLKEFMALKQQSMRYKTEKTYPSQEGERDCNIRKNRYKDILPFDYTRIVLPETEGVEGSDYINANYIKGIDGKNVYIAAQGPLPHTVVDFWRLLWNTGVEVVIMACNEFESGKHKCEKYWADENESKEFGNVTVSLISQLRVTQDFMIRTLKVSNQEQERVLNQFHYTAWPDHGVPKTVQPIMDMIQLFREYLPNEDNPVVMHCSAGCGRTGTMICIDYVRALLKAEKIGPDFCLYDIIMEMRRQRPAIVQTRDQYELVHRAVAWLFRKALGLAPNPHDYGHLYENVKLQNEGPRMPPGAGNLSPDIRSTQQIKLSPKQRRQKDKEQDHGHNYVNHVIQGKVSEQSPSPTATGMKILKPPSLPTKQQLDTDSSQTVSANSLEKAETEGKMEEDASLSPALTPKQSPLAQERFESGYKNTLAAFKEFEEPPSKVRSTPPKSTEQVKPTPRARPVLPISSSRSLDLDSDKPISPSKPPLSDKPAIGEKPVKGLQSSRPLLAMKPAVVRKKDTGSGGSPHGTSPFSGLKRRPTSEPVQDHEKVQHLGTAQFQRAKNVVKATLGNKPDGDDNKEGEVKKGKERRDSKGRPSSAPPKPPAGMKPVSKSDASKHQSYEVVGITSPLGKDVTSNEKQEVAKAFQYQIQPVASVKLQSHKDKVDAKSPTKTESSSSQIQRRKTVDLSRPPQPVPDSDKSEYTYAVQPVSVIEKLKDAQSRPQLRTGQALSYSLAYSDPADGGNPIEPKKSSRILDDYSYASEVIIPVTASNSKDITDRKGSAQSMAYEVIQVGGPPGRRSSEGTGQDEMPVFDKAPGEYNEPNILSSRHVSEQSSLGQNRESVLSSSTSWASFTDDEYDDSGMDEHPPSIPIKTSAAYQYVDGTGVEGDESGAGSSSKPKFAQFLANQRDKLATHKEKLASNTKGILTKIGDAVTRNAPAPTGSRSSPPSTLRGSSSPQAGIASDLNEIIKKTLREYEPTYKEEPSMFHKCDISFPKRVPKPKSPPPPPSSWIKADTNNTTAPVQL</sequence>
<comment type="similarity">
    <text evidence="7">Belongs to the protein-tyrosine phosphatase family. Non-receptor class 4 subfamily.</text>
</comment>
<dbReference type="PROSITE" id="PS00383">
    <property type="entry name" value="TYR_PHOSPHATASE_1"/>
    <property type="match status" value="1"/>
</dbReference>
<protein>
    <recommendedName>
        <fullName evidence="2">protein-tyrosine-phosphatase</fullName>
        <ecNumber evidence="2">3.1.3.48</ecNumber>
    </recommendedName>
</protein>
<dbReference type="PANTHER" id="PTHR45983">
    <property type="entry name" value="TYROSINE PHOSPHATSE N18, PUTATIVE-RELATED"/>
    <property type="match status" value="1"/>
</dbReference>
<dbReference type="AlphaFoldDB" id="A0A914BBR3"/>
<evidence type="ECO:0000313" key="12">
    <source>
        <dbReference type="Proteomes" id="UP000887568"/>
    </source>
</evidence>
<keyword evidence="5" id="KW-0378">Hydrolase</keyword>
<feature type="compositionally biased region" description="Polar residues" evidence="8">
    <location>
        <begin position="369"/>
        <end position="378"/>
    </location>
</feature>
<dbReference type="InterPro" id="IPR003595">
    <property type="entry name" value="Tyr_Pase_cat"/>
</dbReference>
<dbReference type="RefSeq" id="XP_038072872.1">
    <property type="nucleotide sequence ID" value="XM_038216944.1"/>
</dbReference>
<dbReference type="GeneID" id="119741208"/>
<proteinExistence type="inferred from homology"/>
<dbReference type="InterPro" id="IPR000387">
    <property type="entry name" value="Tyr_Pase_dom"/>
</dbReference>
<dbReference type="EC" id="3.1.3.48" evidence="2"/>
<evidence type="ECO:0000259" key="9">
    <source>
        <dbReference type="PROSITE" id="PS50055"/>
    </source>
</evidence>
<feature type="compositionally biased region" description="Polar residues" evidence="8">
    <location>
        <begin position="460"/>
        <end position="471"/>
    </location>
</feature>
<feature type="region of interest" description="Disordered" evidence="8">
    <location>
        <begin position="810"/>
        <end position="921"/>
    </location>
</feature>
<reference evidence="11" key="1">
    <citation type="submission" date="2022-11" db="UniProtKB">
        <authorList>
            <consortium name="EnsemblMetazoa"/>
        </authorList>
    </citation>
    <scope>IDENTIFICATION</scope>
</reference>
<evidence type="ECO:0000313" key="11">
    <source>
        <dbReference type="EnsemblMetazoa" id="XP_038072872.1"/>
    </source>
</evidence>
<evidence type="ECO:0000256" key="7">
    <source>
        <dbReference type="ARBA" id="ARBA00034734"/>
    </source>
</evidence>
<dbReference type="SMART" id="SM00404">
    <property type="entry name" value="PTPc_motif"/>
    <property type="match status" value="1"/>
</dbReference>
<dbReference type="PRINTS" id="PR00700">
    <property type="entry name" value="PRTYPHPHTASE"/>
</dbReference>
<dbReference type="InterPro" id="IPR029021">
    <property type="entry name" value="Prot-tyrosine_phosphatase-like"/>
</dbReference>
<dbReference type="PANTHER" id="PTHR45983:SF2">
    <property type="entry name" value="PROTEIN-TYROSINE-PHOSPHATASE"/>
    <property type="match status" value="1"/>
</dbReference>
<feature type="compositionally biased region" description="Basic and acidic residues" evidence="8">
    <location>
        <begin position="1000"/>
        <end position="1011"/>
    </location>
</feature>
<evidence type="ECO:0000259" key="10">
    <source>
        <dbReference type="PROSITE" id="PS50056"/>
    </source>
</evidence>
<keyword evidence="3" id="KW-0963">Cytoplasm</keyword>
<dbReference type="GO" id="GO:0005634">
    <property type="term" value="C:nucleus"/>
    <property type="evidence" value="ECO:0007669"/>
    <property type="project" value="TreeGrafter"/>
</dbReference>
<dbReference type="SMART" id="SM00194">
    <property type="entry name" value="PTPc"/>
    <property type="match status" value="1"/>
</dbReference>
<evidence type="ECO:0000256" key="2">
    <source>
        <dbReference type="ARBA" id="ARBA00013064"/>
    </source>
</evidence>
<evidence type="ECO:0000256" key="8">
    <source>
        <dbReference type="SAM" id="MobiDB-lite"/>
    </source>
</evidence>
<dbReference type="OrthoDB" id="10253954at2759"/>
<dbReference type="PROSITE" id="PS50055">
    <property type="entry name" value="TYR_PHOSPHATASE_PTP"/>
    <property type="match status" value="1"/>
</dbReference>
<dbReference type="InterPro" id="IPR000242">
    <property type="entry name" value="PTP_cat"/>
</dbReference>
<dbReference type="Gene3D" id="3.90.190.10">
    <property type="entry name" value="Protein tyrosine phosphatase superfamily"/>
    <property type="match status" value="1"/>
</dbReference>
<dbReference type="Pfam" id="PF00102">
    <property type="entry name" value="Y_phosphatase"/>
    <property type="match status" value="1"/>
</dbReference>
<feature type="compositionally biased region" description="Low complexity" evidence="8">
    <location>
        <begin position="957"/>
        <end position="977"/>
    </location>
</feature>
<dbReference type="EnsemblMetazoa" id="XM_038216944.1">
    <property type="protein sequence ID" value="XP_038072872.1"/>
    <property type="gene ID" value="LOC119741208"/>
</dbReference>
<feature type="compositionally biased region" description="Basic and acidic residues" evidence="8">
    <location>
        <begin position="590"/>
        <end position="611"/>
    </location>
</feature>
<feature type="compositionally biased region" description="Polar residues" evidence="8">
    <location>
        <begin position="842"/>
        <end position="871"/>
    </location>
</feature>
<feature type="compositionally biased region" description="Basic and acidic residues" evidence="8">
    <location>
        <begin position="409"/>
        <end position="419"/>
    </location>
</feature>
<dbReference type="GO" id="GO:0004726">
    <property type="term" value="F:non-membrane spanning protein tyrosine phosphatase activity"/>
    <property type="evidence" value="ECO:0007669"/>
    <property type="project" value="InterPro"/>
</dbReference>
<feature type="domain" description="Tyrosine-protein phosphatase" evidence="9">
    <location>
        <begin position="28"/>
        <end position="293"/>
    </location>
</feature>
<dbReference type="FunFam" id="3.90.190.10:FF:000045">
    <property type="entry name" value="Tyrosine-protein phosphatase non-receptor type 12"/>
    <property type="match status" value="1"/>
</dbReference>
<feature type="region of interest" description="Disordered" evidence="8">
    <location>
        <begin position="949"/>
        <end position="984"/>
    </location>
</feature>
<dbReference type="SUPFAM" id="SSF52799">
    <property type="entry name" value="(Phosphotyrosine protein) phosphatases II"/>
    <property type="match status" value="1"/>
</dbReference>
<dbReference type="GO" id="GO:0005737">
    <property type="term" value="C:cytoplasm"/>
    <property type="evidence" value="ECO:0007669"/>
    <property type="project" value="UniProtKB-SubCell"/>
</dbReference>
<evidence type="ECO:0000256" key="5">
    <source>
        <dbReference type="ARBA" id="ARBA00022801"/>
    </source>
</evidence>
<organism evidence="11 12">
    <name type="scientific">Patiria miniata</name>
    <name type="common">Bat star</name>
    <name type="synonym">Asterina miniata</name>
    <dbReference type="NCBI Taxonomy" id="46514"/>
    <lineage>
        <taxon>Eukaryota</taxon>
        <taxon>Metazoa</taxon>
        <taxon>Echinodermata</taxon>
        <taxon>Eleutherozoa</taxon>
        <taxon>Asterozoa</taxon>
        <taxon>Asteroidea</taxon>
        <taxon>Valvatacea</taxon>
        <taxon>Valvatida</taxon>
        <taxon>Asterinidae</taxon>
        <taxon>Patiria</taxon>
    </lineage>
</organism>
<dbReference type="InterPro" id="IPR047170">
    <property type="entry name" value="PTN12/18/22"/>
</dbReference>
<keyword evidence="6" id="KW-0904">Protein phosphatase</keyword>
<feature type="domain" description="Tyrosine specific protein phosphatases" evidence="10">
    <location>
        <begin position="207"/>
        <end position="284"/>
    </location>
</feature>
<dbReference type="Proteomes" id="UP000887568">
    <property type="component" value="Unplaced"/>
</dbReference>
<dbReference type="OMA" id="FLEHYEN"/>
<feature type="compositionally biased region" description="Polar residues" evidence="8">
    <location>
        <begin position="390"/>
        <end position="407"/>
    </location>
</feature>
<dbReference type="InterPro" id="IPR016130">
    <property type="entry name" value="Tyr_Pase_AS"/>
</dbReference>
<evidence type="ECO:0000256" key="3">
    <source>
        <dbReference type="ARBA" id="ARBA00022490"/>
    </source>
</evidence>